<name>A0A4Y2MP99_ARAVE</name>
<gene>
    <name evidence="1" type="ORF">AVEN_103466_1</name>
</gene>
<reference evidence="1 2" key="1">
    <citation type="journal article" date="2019" name="Sci. Rep.">
        <title>Orb-weaving spider Araneus ventricosus genome elucidates the spidroin gene catalogue.</title>
        <authorList>
            <person name="Kono N."/>
            <person name="Nakamura H."/>
            <person name="Ohtoshi R."/>
            <person name="Moran D.A.P."/>
            <person name="Shinohara A."/>
            <person name="Yoshida Y."/>
            <person name="Fujiwara M."/>
            <person name="Mori M."/>
            <person name="Tomita M."/>
            <person name="Arakawa K."/>
        </authorList>
    </citation>
    <scope>NUCLEOTIDE SEQUENCE [LARGE SCALE GENOMIC DNA]</scope>
</reference>
<accession>A0A4Y2MP99</accession>
<evidence type="ECO:0000313" key="2">
    <source>
        <dbReference type="Proteomes" id="UP000499080"/>
    </source>
</evidence>
<sequence length="144" mass="15458">MLALVNAVDPLRLLALVNTVDPLRLPALANIFSYGTSPLLVLEKTFSYGPSLGCTTIGHIRKGWYSGYCGSELKDPPNNSSNCGCSGDAFGVCIVGCKSASKASRIASMSSSGFCMMCWRGRQLALFILERQEGNTQSFDVCFL</sequence>
<evidence type="ECO:0000313" key="1">
    <source>
        <dbReference type="EMBL" id="GBN27667.1"/>
    </source>
</evidence>
<dbReference type="Proteomes" id="UP000499080">
    <property type="component" value="Unassembled WGS sequence"/>
</dbReference>
<protein>
    <submittedName>
        <fullName evidence="1">Uncharacterized protein</fullName>
    </submittedName>
</protein>
<proteinExistence type="predicted"/>
<dbReference type="AlphaFoldDB" id="A0A4Y2MP99"/>
<comment type="caution">
    <text evidence="1">The sequence shown here is derived from an EMBL/GenBank/DDBJ whole genome shotgun (WGS) entry which is preliminary data.</text>
</comment>
<dbReference type="EMBL" id="BGPR01007539">
    <property type="protein sequence ID" value="GBN27667.1"/>
    <property type="molecule type" value="Genomic_DNA"/>
</dbReference>
<organism evidence="1 2">
    <name type="scientific">Araneus ventricosus</name>
    <name type="common">Orbweaver spider</name>
    <name type="synonym">Epeira ventricosa</name>
    <dbReference type="NCBI Taxonomy" id="182803"/>
    <lineage>
        <taxon>Eukaryota</taxon>
        <taxon>Metazoa</taxon>
        <taxon>Ecdysozoa</taxon>
        <taxon>Arthropoda</taxon>
        <taxon>Chelicerata</taxon>
        <taxon>Arachnida</taxon>
        <taxon>Araneae</taxon>
        <taxon>Araneomorphae</taxon>
        <taxon>Entelegynae</taxon>
        <taxon>Araneoidea</taxon>
        <taxon>Araneidae</taxon>
        <taxon>Araneus</taxon>
    </lineage>
</organism>
<keyword evidence="2" id="KW-1185">Reference proteome</keyword>